<gene>
    <name evidence="1" type="ORF">Cgig2_020149</name>
</gene>
<proteinExistence type="predicted"/>
<reference evidence="1" key="1">
    <citation type="submission" date="2022-04" db="EMBL/GenBank/DDBJ databases">
        <title>Carnegiea gigantea Genome sequencing and assembly v2.</title>
        <authorList>
            <person name="Copetti D."/>
            <person name="Sanderson M.J."/>
            <person name="Burquez A."/>
            <person name="Wojciechowski M.F."/>
        </authorList>
    </citation>
    <scope>NUCLEOTIDE SEQUENCE</scope>
    <source>
        <strain evidence="1">SGP5-SGP5p</strain>
        <tissue evidence="1">Aerial part</tissue>
    </source>
</reference>
<evidence type="ECO:0000313" key="1">
    <source>
        <dbReference type="EMBL" id="KAJ8442004.1"/>
    </source>
</evidence>
<name>A0A9Q1QHI3_9CARY</name>
<dbReference type="AlphaFoldDB" id="A0A9Q1QHI3"/>
<accession>A0A9Q1QHI3</accession>
<organism evidence="1 2">
    <name type="scientific">Carnegiea gigantea</name>
    <dbReference type="NCBI Taxonomy" id="171969"/>
    <lineage>
        <taxon>Eukaryota</taxon>
        <taxon>Viridiplantae</taxon>
        <taxon>Streptophyta</taxon>
        <taxon>Embryophyta</taxon>
        <taxon>Tracheophyta</taxon>
        <taxon>Spermatophyta</taxon>
        <taxon>Magnoliopsida</taxon>
        <taxon>eudicotyledons</taxon>
        <taxon>Gunneridae</taxon>
        <taxon>Pentapetalae</taxon>
        <taxon>Caryophyllales</taxon>
        <taxon>Cactineae</taxon>
        <taxon>Cactaceae</taxon>
        <taxon>Cactoideae</taxon>
        <taxon>Echinocereeae</taxon>
        <taxon>Carnegiea</taxon>
    </lineage>
</organism>
<evidence type="ECO:0000313" key="2">
    <source>
        <dbReference type="Proteomes" id="UP001153076"/>
    </source>
</evidence>
<protein>
    <submittedName>
        <fullName evidence="1">Uncharacterized protein</fullName>
    </submittedName>
</protein>
<dbReference type="PANTHER" id="PTHR33710:SF62">
    <property type="entry name" value="DUF4283 DOMAIN PROTEIN"/>
    <property type="match status" value="1"/>
</dbReference>
<dbReference type="Proteomes" id="UP001153076">
    <property type="component" value="Unassembled WGS sequence"/>
</dbReference>
<dbReference type="PANTHER" id="PTHR33710">
    <property type="entry name" value="BNAC02G09200D PROTEIN"/>
    <property type="match status" value="1"/>
</dbReference>
<dbReference type="EMBL" id="JAKOGI010000149">
    <property type="protein sequence ID" value="KAJ8442004.1"/>
    <property type="molecule type" value="Genomic_DNA"/>
</dbReference>
<comment type="caution">
    <text evidence="1">The sequence shown here is derived from an EMBL/GenBank/DDBJ whole genome shotgun (WGS) entry which is preliminary data.</text>
</comment>
<keyword evidence="2" id="KW-1185">Reference proteome</keyword>
<sequence>MMILPSPSHQNPSPNIGFLIFANFRRPARGARELPSLSFFSESSGFWIQCTLYTASIPLSHPLPLYYPKIRGFIVPSCCGLDGFHNHSMCPLMKDSMIKVFRLLNCSAPTVIQLQPANCRGNYGCECPLCWLVLGFERRLHLVETYRVIWVYVCRVQISSLAAALSLSHSSLQHLGTVNCIFTPNGMLIIIKIMNTLLCSTQYSSSNRLPSIRHSLGLKIVWNVLGAKRAQVVEEVKILKCTAQLDILFLIETMTNEKNSRNIIKKNRKQLNGSWMFEKLDRGIAREDFANLYPSLCATHGAFTFSNHCPIIISIVVENRQQQPCPFRFQPFWTKYHVVDQIIYKNWQTTVNGAKMFRLMHKLKAIKNSIKPWAKSIFGISKKKSSAIWIKLIMWKKIGGKPNHSLAKQLASSTD</sequence>